<dbReference type="Gene3D" id="4.10.950.10">
    <property type="entry name" value="Ribosomal protein L2, domain 3"/>
    <property type="match status" value="1"/>
</dbReference>
<dbReference type="EMBL" id="FOKY01000001">
    <property type="protein sequence ID" value="SFB68323.1"/>
    <property type="molecule type" value="Genomic_DNA"/>
</dbReference>
<dbReference type="InterPro" id="IPR005880">
    <property type="entry name" value="Ribosomal_uL2_bac/org-type"/>
</dbReference>
<dbReference type="NCBIfam" id="TIGR01171">
    <property type="entry name" value="rplB_bact"/>
    <property type="match status" value="1"/>
</dbReference>
<feature type="domain" description="Large ribosomal subunit protein uL2 RNA-binding" evidence="8">
    <location>
        <begin position="44"/>
        <end position="120"/>
    </location>
</feature>
<feature type="region of interest" description="Disordered" evidence="6">
    <location>
        <begin position="230"/>
        <end position="277"/>
    </location>
</feature>
<dbReference type="AlphaFoldDB" id="A0A1I1D6W9"/>
<accession>A0A1I1D6W9</accession>
<dbReference type="Pfam" id="PF03947">
    <property type="entry name" value="Ribosomal_L2_C"/>
    <property type="match status" value="1"/>
</dbReference>
<gene>
    <name evidence="5" type="primary">rplB</name>
    <name evidence="9" type="ORF">SAMN02745150_00166</name>
</gene>
<keyword evidence="2 5" id="KW-0689">Ribosomal protein</keyword>
<evidence type="ECO:0000256" key="1">
    <source>
        <dbReference type="ARBA" id="ARBA00005636"/>
    </source>
</evidence>
<dbReference type="FunFam" id="4.10.950.10:FF:000001">
    <property type="entry name" value="50S ribosomal protein L2"/>
    <property type="match status" value="1"/>
</dbReference>
<dbReference type="InterPro" id="IPR008991">
    <property type="entry name" value="Translation_prot_SH3-like_sf"/>
</dbReference>
<evidence type="ECO:0000256" key="3">
    <source>
        <dbReference type="ARBA" id="ARBA00023274"/>
    </source>
</evidence>
<feature type="domain" description="Large ribosomal subunit protein uL2 C-terminal" evidence="7">
    <location>
        <begin position="126"/>
        <end position="254"/>
    </location>
</feature>
<dbReference type="FunFam" id="2.30.30.30:FF:000001">
    <property type="entry name" value="50S ribosomal protein L2"/>
    <property type="match status" value="1"/>
</dbReference>
<comment type="similarity">
    <text evidence="1 5">Belongs to the universal ribosomal protein uL2 family.</text>
</comment>
<dbReference type="InterPro" id="IPR002171">
    <property type="entry name" value="Ribosomal_uL2"/>
</dbReference>
<evidence type="ECO:0000259" key="8">
    <source>
        <dbReference type="SMART" id="SM01383"/>
    </source>
</evidence>
<keyword evidence="5" id="KW-0694">RNA-binding</keyword>
<feature type="compositionally biased region" description="Basic residues" evidence="6">
    <location>
        <begin position="258"/>
        <end position="277"/>
    </location>
</feature>
<dbReference type="STRING" id="34097.SAMN02745150_00166"/>
<evidence type="ECO:0000256" key="4">
    <source>
        <dbReference type="ARBA" id="ARBA00035242"/>
    </source>
</evidence>
<evidence type="ECO:0000313" key="9">
    <source>
        <dbReference type="EMBL" id="SFB68323.1"/>
    </source>
</evidence>
<evidence type="ECO:0000256" key="6">
    <source>
        <dbReference type="SAM" id="MobiDB-lite"/>
    </source>
</evidence>
<name>A0A1I1D6W9_BREAD</name>
<dbReference type="Gene3D" id="2.30.30.30">
    <property type="match status" value="1"/>
</dbReference>
<dbReference type="InterPro" id="IPR012340">
    <property type="entry name" value="NA-bd_OB-fold"/>
</dbReference>
<dbReference type="PANTHER" id="PTHR13691:SF5">
    <property type="entry name" value="LARGE RIBOSOMAL SUBUNIT PROTEIN UL2M"/>
    <property type="match status" value="1"/>
</dbReference>
<dbReference type="RefSeq" id="WP_092317270.1">
    <property type="nucleotide sequence ID" value="NZ_FOKY01000001.1"/>
</dbReference>
<organism evidence="9 10">
    <name type="scientific">Brevinema andersonii</name>
    <dbReference type="NCBI Taxonomy" id="34097"/>
    <lineage>
        <taxon>Bacteria</taxon>
        <taxon>Pseudomonadati</taxon>
        <taxon>Spirochaetota</taxon>
        <taxon>Spirochaetia</taxon>
        <taxon>Brevinematales</taxon>
        <taxon>Brevinemataceae</taxon>
        <taxon>Brevinema</taxon>
    </lineage>
</organism>
<evidence type="ECO:0000256" key="2">
    <source>
        <dbReference type="ARBA" id="ARBA00022980"/>
    </source>
</evidence>
<dbReference type="SUPFAM" id="SSF50104">
    <property type="entry name" value="Translation proteins SH3-like domain"/>
    <property type="match status" value="1"/>
</dbReference>
<dbReference type="InterPro" id="IPR022666">
    <property type="entry name" value="Ribosomal_uL2_RNA-bd_dom"/>
</dbReference>
<comment type="function">
    <text evidence="5">One of the primary rRNA binding proteins. Required for association of the 30S and 50S subunits to form the 70S ribosome, for tRNA binding and peptide bond formation. It has been suggested to have peptidyltransferase activity; this is somewhat controversial. Makes several contacts with the 16S rRNA in the 70S ribosome.</text>
</comment>
<evidence type="ECO:0000313" key="10">
    <source>
        <dbReference type="Proteomes" id="UP000240042"/>
    </source>
</evidence>
<dbReference type="SMART" id="SM01383">
    <property type="entry name" value="Ribosomal_L2"/>
    <property type="match status" value="1"/>
</dbReference>
<dbReference type="GO" id="GO:0015934">
    <property type="term" value="C:large ribosomal subunit"/>
    <property type="evidence" value="ECO:0007669"/>
    <property type="project" value="InterPro"/>
</dbReference>
<dbReference type="GO" id="GO:0016740">
    <property type="term" value="F:transferase activity"/>
    <property type="evidence" value="ECO:0007669"/>
    <property type="project" value="InterPro"/>
</dbReference>
<dbReference type="GO" id="GO:0002181">
    <property type="term" value="P:cytoplasmic translation"/>
    <property type="evidence" value="ECO:0007669"/>
    <property type="project" value="TreeGrafter"/>
</dbReference>
<protein>
    <recommendedName>
        <fullName evidence="4 5">Large ribosomal subunit protein uL2</fullName>
    </recommendedName>
</protein>
<dbReference type="GO" id="GO:0003735">
    <property type="term" value="F:structural constituent of ribosome"/>
    <property type="evidence" value="ECO:0007669"/>
    <property type="project" value="InterPro"/>
</dbReference>
<evidence type="ECO:0000256" key="5">
    <source>
        <dbReference type="HAMAP-Rule" id="MF_01320"/>
    </source>
</evidence>
<proteinExistence type="inferred from homology"/>
<reference evidence="10" key="1">
    <citation type="submission" date="2016-10" db="EMBL/GenBank/DDBJ databases">
        <authorList>
            <person name="Varghese N."/>
            <person name="Submissions S."/>
        </authorList>
    </citation>
    <scope>NUCLEOTIDE SEQUENCE [LARGE SCALE GENOMIC DNA]</scope>
    <source>
        <strain evidence="10">ATCC 43811</strain>
    </source>
</reference>
<dbReference type="InterPro" id="IPR014722">
    <property type="entry name" value="Rib_uL2_dom2"/>
</dbReference>
<keyword evidence="10" id="KW-1185">Reference proteome</keyword>
<dbReference type="SUPFAM" id="SSF50249">
    <property type="entry name" value="Nucleic acid-binding proteins"/>
    <property type="match status" value="1"/>
</dbReference>
<dbReference type="PIRSF" id="PIRSF002158">
    <property type="entry name" value="Ribosomal_L2"/>
    <property type="match status" value="1"/>
</dbReference>
<dbReference type="InterPro" id="IPR014726">
    <property type="entry name" value="Ribosomal_uL2_dom3"/>
</dbReference>
<dbReference type="GO" id="GO:0019843">
    <property type="term" value="F:rRNA binding"/>
    <property type="evidence" value="ECO:0007669"/>
    <property type="project" value="UniProtKB-UniRule"/>
</dbReference>
<dbReference type="SMART" id="SM01382">
    <property type="entry name" value="Ribosomal_L2_C"/>
    <property type="match status" value="1"/>
</dbReference>
<sequence>MGIKRFKPTTPGLRHKVAFDYTEITKTEPEKSLITMTLRGKGNGRNSQGRVTVRHRGGGNKQFYRMIDFKRKKWDIEAKVVAIEYDPNRTARIALLHYMDGEKAYILAPNGLKVGDKVNAGAKVDVRVGNAMLLENIPVGTVLHNIELKPGKGGQLARSAGTSVKLDGKENGYAFISLPSGEIRMVLLRCMATVGEVGNAERLNIVYGNAGTKRHLGWRPTVRGMAMNATDHPHGGGRGKQKGYKMPTSPTGVPSKGYRTRKKNKTSNRYIISKKKR</sequence>
<keyword evidence="3 5" id="KW-0687">Ribonucleoprotein</keyword>
<comment type="subunit">
    <text evidence="5">Part of the 50S ribosomal subunit. Forms a bridge to the 30S subunit in the 70S ribosome.</text>
</comment>
<dbReference type="Proteomes" id="UP000240042">
    <property type="component" value="Unassembled WGS sequence"/>
</dbReference>
<evidence type="ECO:0000259" key="7">
    <source>
        <dbReference type="SMART" id="SM01382"/>
    </source>
</evidence>
<keyword evidence="5" id="KW-0699">rRNA-binding</keyword>
<dbReference type="PANTHER" id="PTHR13691">
    <property type="entry name" value="RIBOSOMAL PROTEIN L2"/>
    <property type="match status" value="1"/>
</dbReference>
<dbReference type="FunFam" id="2.40.50.140:FF:000003">
    <property type="entry name" value="50S ribosomal protein L2"/>
    <property type="match status" value="1"/>
</dbReference>
<dbReference type="Pfam" id="PF00181">
    <property type="entry name" value="Ribosomal_L2_N"/>
    <property type="match status" value="1"/>
</dbReference>
<dbReference type="Gene3D" id="2.40.50.140">
    <property type="entry name" value="Nucleic acid-binding proteins"/>
    <property type="match status" value="1"/>
</dbReference>
<dbReference type="HAMAP" id="MF_01320_B">
    <property type="entry name" value="Ribosomal_uL2_B"/>
    <property type="match status" value="1"/>
</dbReference>
<dbReference type="OrthoDB" id="9778722at2"/>
<dbReference type="InterPro" id="IPR022669">
    <property type="entry name" value="Ribosomal_uL2_C"/>
</dbReference>